<evidence type="ECO:0000256" key="1">
    <source>
        <dbReference type="ARBA" id="ARBA00022603"/>
    </source>
</evidence>
<dbReference type="GO" id="GO:0032259">
    <property type="term" value="P:methylation"/>
    <property type="evidence" value="ECO:0007669"/>
    <property type="project" value="UniProtKB-KW"/>
</dbReference>
<dbReference type="GO" id="GO:0008175">
    <property type="term" value="F:tRNA methyltransferase activity"/>
    <property type="evidence" value="ECO:0007669"/>
    <property type="project" value="UniProtKB-ARBA"/>
</dbReference>
<dbReference type="CDD" id="cd02440">
    <property type="entry name" value="AdoMet_MTases"/>
    <property type="match status" value="1"/>
</dbReference>
<dbReference type="InterPro" id="IPR013216">
    <property type="entry name" value="Methyltransf_11"/>
</dbReference>
<feature type="domain" description="Methyltransferase type 11" evidence="3">
    <location>
        <begin position="48"/>
        <end position="147"/>
    </location>
</feature>
<keyword evidence="5" id="KW-1185">Reference proteome</keyword>
<reference evidence="4 5" key="1">
    <citation type="journal article" date="2019" name="Int. J. Syst. Evol. Microbiol.">
        <title>The Global Catalogue of Microorganisms (GCM) 10K type strain sequencing project: providing services to taxonomists for standard genome sequencing and annotation.</title>
        <authorList>
            <consortium name="The Broad Institute Genomics Platform"/>
            <consortium name="The Broad Institute Genome Sequencing Center for Infectious Disease"/>
            <person name="Wu L."/>
            <person name="Ma J."/>
        </authorList>
    </citation>
    <scope>NUCLEOTIDE SEQUENCE [LARGE SCALE GENOMIC DNA]</scope>
    <source>
        <strain evidence="4 5">JCM 16330</strain>
    </source>
</reference>
<dbReference type="AlphaFoldDB" id="A0AAV3S8Z3"/>
<evidence type="ECO:0000259" key="3">
    <source>
        <dbReference type="Pfam" id="PF08241"/>
    </source>
</evidence>
<evidence type="ECO:0000256" key="2">
    <source>
        <dbReference type="ARBA" id="ARBA00022679"/>
    </source>
</evidence>
<comment type="caution">
    <text evidence="4">The sequence shown here is derived from an EMBL/GenBank/DDBJ whole genome shotgun (WGS) entry which is preliminary data.</text>
</comment>
<dbReference type="Pfam" id="PF08241">
    <property type="entry name" value="Methyltransf_11"/>
    <property type="match status" value="1"/>
</dbReference>
<evidence type="ECO:0000313" key="5">
    <source>
        <dbReference type="Proteomes" id="UP001500837"/>
    </source>
</evidence>
<accession>A0AAV3S8Z3</accession>
<dbReference type="PANTHER" id="PTHR13069">
    <property type="entry name" value="ALKYLATED DNA REPAIR PROTEIN ALKB HOMOLOG 8"/>
    <property type="match status" value="1"/>
</dbReference>
<dbReference type="PANTHER" id="PTHR13069:SF21">
    <property type="entry name" value="ALKYLATED DNA REPAIR PROTEIN ALKB HOMOLOG 8"/>
    <property type="match status" value="1"/>
</dbReference>
<organism evidence="4 5">
    <name type="scientific">Halarchaeum salinum</name>
    <dbReference type="NCBI Taxonomy" id="489912"/>
    <lineage>
        <taxon>Archaea</taxon>
        <taxon>Methanobacteriati</taxon>
        <taxon>Methanobacteriota</taxon>
        <taxon>Stenosarchaea group</taxon>
        <taxon>Halobacteria</taxon>
        <taxon>Halobacteriales</taxon>
        <taxon>Halobacteriaceae</taxon>
    </lineage>
</organism>
<keyword evidence="1 4" id="KW-0489">Methyltransferase</keyword>
<dbReference type="EMBL" id="BAAABL010000059">
    <property type="protein sequence ID" value="GAA0306243.1"/>
    <property type="molecule type" value="Genomic_DNA"/>
</dbReference>
<dbReference type="Gene3D" id="3.40.50.150">
    <property type="entry name" value="Vaccinia Virus protein VP39"/>
    <property type="match status" value="1"/>
</dbReference>
<dbReference type="SUPFAM" id="SSF53335">
    <property type="entry name" value="S-adenosyl-L-methionine-dependent methyltransferases"/>
    <property type="match status" value="1"/>
</dbReference>
<dbReference type="InterPro" id="IPR051422">
    <property type="entry name" value="AlkB_tRNA_MeTrf/Diox"/>
</dbReference>
<proteinExistence type="predicted"/>
<dbReference type="Proteomes" id="UP001500837">
    <property type="component" value="Unassembled WGS sequence"/>
</dbReference>
<dbReference type="GO" id="GO:0008757">
    <property type="term" value="F:S-adenosylmethionine-dependent methyltransferase activity"/>
    <property type="evidence" value="ECO:0007669"/>
    <property type="project" value="InterPro"/>
</dbReference>
<dbReference type="InterPro" id="IPR029063">
    <property type="entry name" value="SAM-dependent_MTases_sf"/>
</dbReference>
<dbReference type="GO" id="GO:0006400">
    <property type="term" value="P:tRNA modification"/>
    <property type="evidence" value="ECO:0007669"/>
    <property type="project" value="UniProtKB-ARBA"/>
</dbReference>
<keyword evidence="2" id="KW-0808">Transferase</keyword>
<gene>
    <name evidence="4" type="ORF">GCM10009066_20080</name>
</gene>
<name>A0AAV3S8Z3_9EURY</name>
<sequence length="217" mass="23629">MTDTPTPTGDPAPHRVYDRIAAHFSETRAHPWPDVADFIETRTGTRGLDLGCGNGRHAELLAESCDTAVGVDASIGLLAEARARAVENGYDDALGLVRGDAQRIPLCDDTVDLAVYVATLHHLPSRSARVDSLDDLARVLAPDGEALISVWSTTHDRFDPETGFDTTVEWTLPGGDTEDRFYHIYDPAEFRTDLDDSDLDVVEVYESRGNAYAVVAS</sequence>
<dbReference type="RefSeq" id="WP_211312168.1">
    <property type="nucleotide sequence ID" value="NZ_BAAABL010000059.1"/>
</dbReference>
<evidence type="ECO:0000313" key="4">
    <source>
        <dbReference type="EMBL" id="GAA0306243.1"/>
    </source>
</evidence>
<protein>
    <submittedName>
        <fullName evidence="4">Class I SAM-dependent methyltransferase</fullName>
    </submittedName>
</protein>